<dbReference type="PANTHER" id="PTHR43116:SF3">
    <property type="entry name" value="CLASS I PEPTIDE CHAIN RELEASE FACTOR"/>
    <property type="match status" value="1"/>
</dbReference>
<dbReference type="SMART" id="SM00937">
    <property type="entry name" value="PCRF"/>
    <property type="match status" value="1"/>
</dbReference>
<dbReference type="PROSITE" id="PS00745">
    <property type="entry name" value="RF_PROK_I"/>
    <property type="match status" value="1"/>
</dbReference>
<keyword evidence="2 4" id="KW-0488">Methylation</keyword>
<comment type="PTM">
    <text evidence="4">Methylated by PrmC. Methylation increases the termination efficiency of RF2.</text>
</comment>
<reference evidence="8" key="2">
    <citation type="submission" date="2024-06" db="EMBL/GenBank/DDBJ databases">
        <authorList>
            <person name="Plum-Jensen L.E."/>
            <person name="Schramm A."/>
            <person name="Marshall I.P.G."/>
        </authorList>
    </citation>
    <scope>NUCLEOTIDE SEQUENCE</scope>
    <source>
        <strain evidence="8">Rat1</strain>
    </source>
</reference>
<dbReference type="Pfam" id="PF03462">
    <property type="entry name" value="PCRF"/>
    <property type="match status" value="1"/>
</dbReference>
<dbReference type="InterPro" id="IPR005139">
    <property type="entry name" value="PCRF"/>
</dbReference>
<dbReference type="KEGG" id="eaj:Q3M24_21720"/>
<dbReference type="InterPro" id="IPR000352">
    <property type="entry name" value="Pep_chain_release_fac_I"/>
</dbReference>
<dbReference type="AlphaFoldDB" id="A0AAU8LVF1"/>
<proteinExistence type="inferred from homology"/>
<dbReference type="Gene3D" id="3.30.160.20">
    <property type="match status" value="1"/>
</dbReference>
<organism evidence="8">
    <name type="scientific">Candidatus Electrothrix aestuarii</name>
    <dbReference type="NCBI Taxonomy" id="3062594"/>
    <lineage>
        <taxon>Bacteria</taxon>
        <taxon>Pseudomonadati</taxon>
        <taxon>Thermodesulfobacteriota</taxon>
        <taxon>Desulfobulbia</taxon>
        <taxon>Desulfobulbales</taxon>
        <taxon>Desulfobulbaceae</taxon>
        <taxon>Candidatus Electrothrix</taxon>
    </lineage>
</organism>
<evidence type="ECO:0000256" key="4">
    <source>
        <dbReference type="HAMAP-Rule" id="MF_00094"/>
    </source>
</evidence>
<gene>
    <name evidence="4 8" type="primary">prfB</name>
    <name evidence="8" type="ORF">Q3M24_21720</name>
</gene>
<feature type="domain" description="Prokaryotic-type class I peptide chain release factors" evidence="7">
    <location>
        <begin position="248"/>
        <end position="264"/>
    </location>
</feature>
<comment type="similarity">
    <text evidence="1 4">Belongs to the prokaryotic/mitochondrial release factor family.</text>
</comment>
<evidence type="ECO:0000256" key="6">
    <source>
        <dbReference type="SAM" id="Coils"/>
    </source>
</evidence>
<dbReference type="NCBIfam" id="TIGR00020">
    <property type="entry name" value="prfB"/>
    <property type="match status" value="1"/>
</dbReference>
<dbReference type="SUPFAM" id="SSF75620">
    <property type="entry name" value="Release factor"/>
    <property type="match status" value="1"/>
</dbReference>
<reference evidence="8" key="1">
    <citation type="journal article" date="2024" name="Syst. Appl. Microbiol.">
        <title>First single-strain enrichments of Electrothrix cable bacteria, description of E. aestuarii sp. nov. and E. rattekaaiensis sp. nov., and proposal of a cable bacteria taxonomy following the rules of the SeqCode.</title>
        <authorList>
            <person name="Plum-Jensen L.E."/>
            <person name="Schramm A."/>
            <person name="Marshall I.P.G."/>
        </authorList>
    </citation>
    <scope>NUCLEOTIDE SEQUENCE</scope>
    <source>
        <strain evidence="8">Rat1</strain>
    </source>
</reference>
<dbReference type="Gene3D" id="1.20.58.410">
    <property type="entry name" value="Release factor"/>
    <property type="match status" value="1"/>
</dbReference>
<keyword evidence="3 4" id="KW-0648">Protein biosynthesis</keyword>
<sequence length="370" mass="42356">MAELNETAEAKQKLQELKEKMLALKEHLDLDGKKLDIERLESESLEPNFWNDQANAKKVQKQLGQLQDLVKNWELNFQDLEEADMLLDMAIEEQDLETQKEVESSLSQLQKRVDLVELECMFDGEHDDSNALLVIHAGAGGTEAQDWVSILLRMYLRWAEAHDFPTDILDYLPGDEAGVKSVTVRIKGKNAYGYTRSEVGIHRLVRISPFDSSGRRHTSFASVMVLPELDDTIEVKIDEKDLRIDTYRASGAGGQHVNKTDSAIRITHLPTGIVVQCQNERSQHRNKDMAMKMLMARLYEKQQEEQAKAQENLQGDKKEIAWGSQIRSYVLQPYRLIKDHRTDVEEGNVDAVLDGRLDPFIKAFLLWQPQ</sequence>
<comment type="subcellular location">
    <subcellularLocation>
        <location evidence="4">Cytoplasm</location>
    </subcellularLocation>
</comment>
<dbReference type="EMBL" id="CP159373">
    <property type="protein sequence ID" value="XCN72870.1"/>
    <property type="molecule type" value="Genomic_DNA"/>
</dbReference>
<name>A0AAU8LVF1_9BACT</name>
<dbReference type="FunFam" id="3.30.160.20:FF:000010">
    <property type="entry name" value="Peptide chain release factor 2"/>
    <property type="match status" value="1"/>
</dbReference>
<evidence type="ECO:0000256" key="2">
    <source>
        <dbReference type="ARBA" id="ARBA00022481"/>
    </source>
</evidence>
<dbReference type="InterPro" id="IPR045853">
    <property type="entry name" value="Pep_chain_release_fac_I_sf"/>
</dbReference>
<keyword evidence="6" id="KW-0175">Coiled coil</keyword>
<evidence type="ECO:0000313" key="8">
    <source>
        <dbReference type="EMBL" id="XCN72870.1"/>
    </source>
</evidence>
<dbReference type="GO" id="GO:0016149">
    <property type="term" value="F:translation release factor activity, codon specific"/>
    <property type="evidence" value="ECO:0007669"/>
    <property type="project" value="UniProtKB-UniRule"/>
</dbReference>
<dbReference type="Gene3D" id="3.30.70.1660">
    <property type="match status" value="1"/>
</dbReference>
<comment type="function">
    <text evidence="4">Peptide chain release factor 2 directs the termination of translation in response to the peptide chain termination codons UGA and UAA.</text>
</comment>
<evidence type="ECO:0000256" key="5">
    <source>
        <dbReference type="NCBIfam" id="TIGR00020"/>
    </source>
</evidence>
<evidence type="ECO:0000256" key="3">
    <source>
        <dbReference type="ARBA" id="ARBA00022917"/>
    </source>
</evidence>
<feature type="modified residue" description="N5-methylglutamine" evidence="4">
    <location>
        <position position="255"/>
    </location>
</feature>
<dbReference type="InterPro" id="IPR004374">
    <property type="entry name" value="PrfB"/>
</dbReference>
<dbReference type="Pfam" id="PF00472">
    <property type="entry name" value="RF-1"/>
    <property type="match status" value="1"/>
</dbReference>
<dbReference type="HAMAP" id="MF_00094">
    <property type="entry name" value="Rel_fac_2"/>
    <property type="match status" value="1"/>
</dbReference>
<feature type="coiled-coil region" evidence="6">
    <location>
        <begin position="56"/>
        <end position="119"/>
    </location>
</feature>
<dbReference type="PANTHER" id="PTHR43116">
    <property type="entry name" value="PEPTIDE CHAIN RELEASE FACTOR 2"/>
    <property type="match status" value="1"/>
</dbReference>
<accession>A0AAU8LVF1</accession>
<protein>
    <recommendedName>
        <fullName evidence="4 5">Peptide chain release factor 2</fullName>
        <shortName evidence="4">RF-2</shortName>
    </recommendedName>
</protein>
<evidence type="ECO:0000256" key="1">
    <source>
        <dbReference type="ARBA" id="ARBA00010835"/>
    </source>
</evidence>
<dbReference type="GO" id="GO:0005737">
    <property type="term" value="C:cytoplasm"/>
    <property type="evidence" value="ECO:0007669"/>
    <property type="project" value="UniProtKB-SubCell"/>
</dbReference>
<evidence type="ECO:0000259" key="7">
    <source>
        <dbReference type="PROSITE" id="PS00745"/>
    </source>
</evidence>
<keyword evidence="4" id="KW-0963">Cytoplasm</keyword>